<accession>A0A8J8SCI5</accession>
<dbReference type="KEGG" id="vgu:HYG85_12665"/>
<keyword evidence="2" id="KW-0238">DNA-binding</keyword>
<dbReference type="InterPro" id="IPR009057">
    <property type="entry name" value="Homeodomain-like_sf"/>
</dbReference>
<dbReference type="InterPro" id="IPR018060">
    <property type="entry name" value="HTH_AraC"/>
</dbReference>
<keyword evidence="3" id="KW-0804">Transcription</keyword>
<dbReference type="PANTHER" id="PTHR43280:SF2">
    <property type="entry name" value="HTH-TYPE TRANSCRIPTIONAL REGULATOR EXSA"/>
    <property type="match status" value="1"/>
</dbReference>
<dbReference type="PROSITE" id="PS00041">
    <property type="entry name" value="HTH_ARAC_FAMILY_1"/>
    <property type="match status" value="1"/>
</dbReference>
<dbReference type="Gene3D" id="1.10.10.60">
    <property type="entry name" value="Homeodomain-like"/>
    <property type="match status" value="2"/>
</dbReference>
<dbReference type="PRINTS" id="PR00032">
    <property type="entry name" value="HTHARAC"/>
</dbReference>
<evidence type="ECO:0000313" key="6">
    <source>
        <dbReference type="Proteomes" id="UP000677305"/>
    </source>
</evidence>
<dbReference type="InterPro" id="IPR018062">
    <property type="entry name" value="HTH_AraC-typ_CS"/>
</dbReference>
<dbReference type="EMBL" id="CP058561">
    <property type="protein sequence ID" value="QUH29709.1"/>
    <property type="molecule type" value="Genomic_DNA"/>
</dbReference>
<evidence type="ECO:0000256" key="2">
    <source>
        <dbReference type="ARBA" id="ARBA00023125"/>
    </source>
</evidence>
<dbReference type="PANTHER" id="PTHR43280">
    <property type="entry name" value="ARAC-FAMILY TRANSCRIPTIONAL REGULATOR"/>
    <property type="match status" value="1"/>
</dbReference>
<gene>
    <name evidence="5" type="ORF">HYG85_12665</name>
</gene>
<dbReference type="GO" id="GO:0003700">
    <property type="term" value="F:DNA-binding transcription factor activity"/>
    <property type="evidence" value="ECO:0007669"/>
    <property type="project" value="InterPro"/>
</dbReference>
<sequence>MKYRIERLKYDGKEKKGFIVDRPQGTDDYLFLHFKTPVNIYQQKEIIKIKPGACILFTPGTKHYFESIECDLVHNWIHFEPEYSSRFDEFGFEYNRVFYPSRTNYITPIINEIELDFINKPFRWEENVSALLTNLFVKLSREERSKTRDLSSGMIEIREEFNLFRLHLYSNCSEEWNVEKMAKILSLSRSRFSVLYKTFFGVSPNEDLITARINRGKYLLENSSLTIYEVAEMSGYKNVFHFIRQFKKYTGTTPGMFRGI</sequence>
<dbReference type="InterPro" id="IPR020449">
    <property type="entry name" value="Tscrpt_reg_AraC-type_HTH"/>
</dbReference>
<dbReference type="SMART" id="SM00342">
    <property type="entry name" value="HTH_ARAC"/>
    <property type="match status" value="1"/>
</dbReference>
<dbReference type="InterPro" id="IPR037923">
    <property type="entry name" value="HTH-like"/>
</dbReference>
<proteinExistence type="predicted"/>
<dbReference type="PROSITE" id="PS01124">
    <property type="entry name" value="HTH_ARAC_FAMILY_2"/>
    <property type="match status" value="1"/>
</dbReference>
<dbReference type="SUPFAM" id="SSF46689">
    <property type="entry name" value="Homeodomain-like"/>
    <property type="match status" value="1"/>
</dbReference>
<dbReference type="SUPFAM" id="SSF51215">
    <property type="entry name" value="Regulatory protein AraC"/>
    <property type="match status" value="1"/>
</dbReference>
<feature type="domain" description="HTH araC/xylS-type" evidence="4">
    <location>
        <begin position="162"/>
        <end position="260"/>
    </location>
</feature>
<dbReference type="GO" id="GO:0043565">
    <property type="term" value="F:sequence-specific DNA binding"/>
    <property type="evidence" value="ECO:0007669"/>
    <property type="project" value="InterPro"/>
</dbReference>
<dbReference type="AlphaFoldDB" id="A0A8J8SCI5"/>
<dbReference type="RefSeq" id="WP_212689969.1">
    <property type="nucleotide sequence ID" value="NZ_CP058561.1"/>
</dbReference>
<dbReference type="Pfam" id="PF12833">
    <property type="entry name" value="HTH_18"/>
    <property type="match status" value="1"/>
</dbReference>
<evidence type="ECO:0000256" key="3">
    <source>
        <dbReference type="ARBA" id="ARBA00023163"/>
    </source>
</evidence>
<organism evidence="5 6">
    <name type="scientific">Vallitalea guaymasensis</name>
    <dbReference type="NCBI Taxonomy" id="1185412"/>
    <lineage>
        <taxon>Bacteria</taxon>
        <taxon>Bacillati</taxon>
        <taxon>Bacillota</taxon>
        <taxon>Clostridia</taxon>
        <taxon>Lachnospirales</taxon>
        <taxon>Vallitaleaceae</taxon>
        <taxon>Vallitalea</taxon>
    </lineage>
</organism>
<evidence type="ECO:0000313" key="5">
    <source>
        <dbReference type="EMBL" id="QUH29709.1"/>
    </source>
</evidence>
<reference evidence="5 6" key="1">
    <citation type="submission" date="2020-07" db="EMBL/GenBank/DDBJ databases">
        <title>Vallitalea guaymasensis genome.</title>
        <authorList>
            <person name="Postec A."/>
        </authorList>
    </citation>
    <scope>NUCLEOTIDE SEQUENCE [LARGE SCALE GENOMIC DNA]</scope>
    <source>
        <strain evidence="5 6">Ra1766G1</strain>
    </source>
</reference>
<evidence type="ECO:0000259" key="4">
    <source>
        <dbReference type="PROSITE" id="PS01124"/>
    </source>
</evidence>
<dbReference type="Gene3D" id="2.60.120.280">
    <property type="entry name" value="Regulatory protein AraC"/>
    <property type="match status" value="1"/>
</dbReference>
<keyword evidence="6" id="KW-1185">Reference proteome</keyword>
<protein>
    <submittedName>
        <fullName evidence="5">AraC family transcriptional regulator</fullName>
    </submittedName>
</protein>
<dbReference type="Proteomes" id="UP000677305">
    <property type="component" value="Chromosome"/>
</dbReference>
<evidence type="ECO:0000256" key="1">
    <source>
        <dbReference type="ARBA" id="ARBA00023015"/>
    </source>
</evidence>
<name>A0A8J8SCI5_9FIRM</name>
<keyword evidence="1" id="KW-0805">Transcription regulation</keyword>